<organism evidence="1 2">
    <name type="scientific">Allonocardiopsis opalescens</name>
    <dbReference type="NCBI Taxonomy" id="1144618"/>
    <lineage>
        <taxon>Bacteria</taxon>
        <taxon>Bacillati</taxon>
        <taxon>Actinomycetota</taxon>
        <taxon>Actinomycetes</taxon>
        <taxon>Streptosporangiales</taxon>
        <taxon>Allonocardiopsis</taxon>
    </lineage>
</organism>
<accession>A0A2T0Q7V4</accession>
<protein>
    <submittedName>
        <fullName evidence="1">Uncharacterized protein</fullName>
    </submittedName>
</protein>
<dbReference type="Proteomes" id="UP000237846">
    <property type="component" value="Unassembled WGS sequence"/>
</dbReference>
<sequence length="152" mass="17497">MRALRRPVTAPKLHWADLQEPDRAKVVQVVAELRAEYLVVVGTPVDLRRQERARRKCLERMLEHLQSWNVGLYLLEQRTELLNKKDMNTVNAARQSRRITGSIRLEHVAPSTEPLAWVADVIAAVRARAKSGRKDYGELLQDKLVEDELDLL</sequence>
<dbReference type="EMBL" id="PVZC01000003">
    <property type="protein sequence ID" value="PRX99862.1"/>
    <property type="molecule type" value="Genomic_DNA"/>
</dbReference>
<comment type="caution">
    <text evidence="1">The sequence shown here is derived from an EMBL/GenBank/DDBJ whole genome shotgun (WGS) entry which is preliminary data.</text>
</comment>
<evidence type="ECO:0000313" key="2">
    <source>
        <dbReference type="Proteomes" id="UP000237846"/>
    </source>
</evidence>
<name>A0A2T0Q7V4_9ACTN</name>
<proteinExistence type="predicted"/>
<gene>
    <name evidence="1" type="ORF">CLV72_103469</name>
</gene>
<evidence type="ECO:0000313" key="1">
    <source>
        <dbReference type="EMBL" id="PRX99862.1"/>
    </source>
</evidence>
<keyword evidence="2" id="KW-1185">Reference proteome</keyword>
<dbReference type="AlphaFoldDB" id="A0A2T0Q7V4"/>
<reference evidence="1 2" key="1">
    <citation type="submission" date="2018-03" db="EMBL/GenBank/DDBJ databases">
        <title>Genomic Encyclopedia of Archaeal and Bacterial Type Strains, Phase II (KMG-II): from individual species to whole genera.</title>
        <authorList>
            <person name="Goeker M."/>
        </authorList>
    </citation>
    <scope>NUCLEOTIDE SEQUENCE [LARGE SCALE GENOMIC DNA]</scope>
    <source>
        <strain evidence="1 2">DSM 45601</strain>
    </source>
</reference>